<evidence type="ECO:0000313" key="2">
    <source>
        <dbReference type="Proteomes" id="UP000602076"/>
    </source>
</evidence>
<keyword evidence="2" id="KW-1185">Reference proteome</keyword>
<sequence>MTFNLLFFTIIIKSNKPTLEEAVRRARQNEMREQHVVEYLKYRKQF</sequence>
<dbReference type="Proteomes" id="UP000602076">
    <property type="component" value="Unassembled WGS sequence"/>
</dbReference>
<proteinExistence type="predicted"/>
<dbReference type="InterPro" id="IPR012655">
    <property type="entry name" value="YrzI"/>
</dbReference>
<reference evidence="1" key="1">
    <citation type="submission" date="2020-09" db="EMBL/GenBank/DDBJ databases">
        <title>Bacillus faecalis sp. nov., a moderately halophilic bacterium isolated from cow faeces.</title>
        <authorList>
            <person name="Jiang L."/>
            <person name="Lee J."/>
        </authorList>
    </citation>
    <scope>NUCLEOTIDE SEQUENCE</scope>
    <source>
        <strain evidence="1">AGMB 02131</strain>
    </source>
</reference>
<organism evidence="1 2">
    <name type="scientific">Peribacillus faecalis</name>
    <dbReference type="NCBI Taxonomy" id="2772559"/>
    <lineage>
        <taxon>Bacteria</taxon>
        <taxon>Bacillati</taxon>
        <taxon>Bacillota</taxon>
        <taxon>Bacilli</taxon>
        <taxon>Bacillales</taxon>
        <taxon>Bacillaceae</taxon>
        <taxon>Peribacillus</taxon>
    </lineage>
</organism>
<dbReference type="Pfam" id="PF09501">
    <property type="entry name" value="Bac_small_YrzI"/>
    <property type="match status" value="1"/>
</dbReference>
<dbReference type="EMBL" id="JACXSI010000037">
    <property type="protein sequence ID" value="MBD3109542.1"/>
    <property type="molecule type" value="Genomic_DNA"/>
</dbReference>
<gene>
    <name evidence="1" type="ORF">IEO70_14435</name>
</gene>
<comment type="caution">
    <text evidence="1">The sequence shown here is derived from an EMBL/GenBank/DDBJ whole genome shotgun (WGS) entry which is preliminary data.</text>
</comment>
<dbReference type="AlphaFoldDB" id="A0A927CZK4"/>
<evidence type="ECO:0000313" key="1">
    <source>
        <dbReference type="EMBL" id="MBD3109542.1"/>
    </source>
</evidence>
<dbReference type="RefSeq" id="WP_190999080.1">
    <property type="nucleotide sequence ID" value="NZ_JACXSI010000037.1"/>
</dbReference>
<protein>
    <submittedName>
        <fullName evidence="1">YrzI family small protein</fullName>
    </submittedName>
</protein>
<name>A0A927CZK4_9BACI</name>
<accession>A0A927CZK4</accession>